<dbReference type="OrthoDB" id="2990893at2"/>
<feature type="compositionally biased region" description="Polar residues" evidence="1">
    <location>
        <begin position="52"/>
        <end position="61"/>
    </location>
</feature>
<organism evidence="2 3">
    <name type="scientific">Melghirimyces thermohalophilus</name>
    <dbReference type="NCBI Taxonomy" id="1236220"/>
    <lineage>
        <taxon>Bacteria</taxon>
        <taxon>Bacillati</taxon>
        <taxon>Bacillota</taxon>
        <taxon>Bacilli</taxon>
        <taxon>Bacillales</taxon>
        <taxon>Thermoactinomycetaceae</taxon>
        <taxon>Melghirimyces</taxon>
    </lineage>
</organism>
<proteinExistence type="predicted"/>
<evidence type="ECO:0000256" key="1">
    <source>
        <dbReference type="SAM" id="MobiDB-lite"/>
    </source>
</evidence>
<reference evidence="2 3" key="1">
    <citation type="submission" date="2016-10" db="EMBL/GenBank/DDBJ databases">
        <authorList>
            <person name="de Groot N.N."/>
        </authorList>
    </citation>
    <scope>NUCLEOTIDE SEQUENCE [LARGE SCALE GENOMIC DNA]</scope>
    <source>
        <strain evidence="2 3">DSM 45514</strain>
    </source>
</reference>
<dbReference type="AlphaFoldDB" id="A0A1G6KAD7"/>
<feature type="compositionally biased region" description="Basic residues" evidence="1">
    <location>
        <begin position="1"/>
        <end position="10"/>
    </location>
</feature>
<dbReference type="EMBL" id="FMZA01000005">
    <property type="protein sequence ID" value="SDC27970.1"/>
    <property type="molecule type" value="Genomic_DNA"/>
</dbReference>
<dbReference type="STRING" id="1236220.SAMN04488112_105151"/>
<name>A0A1G6KAD7_9BACL</name>
<feature type="compositionally biased region" description="Basic and acidic residues" evidence="1">
    <location>
        <begin position="29"/>
        <end position="50"/>
    </location>
</feature>
<feature type="region of interest" description="Disordered" evidence="1">
    <location>
        <begin position="1"/>
        <end position="61"/>
    </location>
</feature>
<accession>A0A1G6KAD7</accession>
<evidence type="ECO:0000313" key="2">
    <source>
        <dbReference type="EMBL" id="SDC27970.1"/>
    </source>
</evidence>
<evidence type="ECO:0000313" key="3">
    <source>
        <dbReference type="Proteomes" id="UP000199387"/>
    </source>
</evidence>
<dbReference type="Proteomes" id="UP000199387">
    <property type="component" value="Unassembled WGS sequence"/>
</dbReference>
<gene>
    <name evidence="2" type="ORF">SAMN04488112_105151</name>
</gene>
<dbReference type="RefSeq" id="WP_091567326.1">
    <property type="nucleotide sequence ID" value="NZ_FMZA01000005.1"/>
</dbReference>
<sequence length="61" mass="7205">MERKDRQRGRGHLDPLEQATESRPPAPKHIKEDSEDQTRLDHEPEVRDPESLSYSDQLKRL</sequence>
<protein>
    <submittedName>
        <fullName evidence="2">Uncharacterized protein</fullName>
    </submittedName>
</protein>
<keyword evidence="3" id="KW-1185">Reference proteome</keyword>